<proteinExistence type="predicted"/>
<dbReference type="AlphaFoldDB" id="X6N4S9"/>
<dbReference type="SMART" id="SM00220">
    <property type="entry name" value="S_TKc"/>
    <property type="match status" value="1"/>
</dbReference>
<dbReference type="InterPro" id="IPR011009">
    <property type="entry name" value="Kinase-like_dom_sf"/>
</dbReference>
<protein>
    <submittedName>
        <fullName evidence="6">Protein kinase domain containing protein</fullName>
    </submittedName>
</protein>
<organism evidence="6 7">
    <name type="scientific">Reticulomyxa filosa</name>
    <dbReference type="NCBI Taxonomy" id="46433"/>
    <lineage>
        <taxon>Eukaryota</taxon>
        <taxon>Sar</taxon>
        <taxon>Rhizaria</taxon>
        <taxon>Retaria</taxon>
        <taxon>Foraminifera</taxon>
        <taxon>Monothalamids</taxon>
        <taxon>Reticulomyxidae</taxon>
        <taxon>Reticulomyxa</taxon>
    </lineage>
</organism>
<dbReference type="OrthoDB" id="192887at2759"/>
<feature type="compositionally biased region" description="Basic and acidic residues" evidence="4">
    <location>
        <begin position="137"/>
        <end position="165"/>
    </location>
</feature>
<feature type="binding site" evidence="3">
    <location>
        <position position="237"/>
    </location>
    <ligand>
        <name>ATP</name>
        <dbReference type="ChEBI" id="CHEBI:30616"/>
    </ligand>
</feature>
<dbReference type="InterPro" id="IPR008271">
    <property type="entry name" value="Ser/Thr_kinase_AS"/>
</dbReference>
<keyword evidence="2 3" id="KW-0067">ATP-binding</keyword>
<dbReference type="Gene3D" id="3.30.200.20">
    <property type="entry name" value="Phosphorylase Kinase, domain 1"/>
    <property type="match status" value="1"/>
</dbReference>
<keyword evidence="1 3" id="KW-0547">Nucleotide-binding</keyword>
<dbReference type="SUPFAM" id="SSF56112">
    <property type="entry name" value="Protein kinase-like (PK-like)"/>
    <property type="match status" value="1"/>
</dbReference>
<dbReference type="GO" id="GO:0004672">
    <property type="term" value="F:protein kinase activity"/>
    <property type="evidence" value="ECO:0007669"/>
    <property type="project" value="InterPro"/>
</dbReference>
<dbReference type="InterPro" id="IPR050117">
    <property type="entry name" value="MAPK"/>
</dbReference>
<dbReference type="PROSITE" id="PS00108">
    <property type="entry name" value="PROTEIN_KINASE_ST"/>
    <property type="match status" value="1"/>
</dbReference>
<dbReference type="Pfam" id="PF00069">
    <property type="entry name" value="Pkinase"/>
    <property type="match status" value="1"/>
</dbReference>
<dbReference type="CDD" id="cd07834">
    <property type="entry name" value="STKc_MAPK"/>
    <property type="match status" value="1"/>
</dbReference>
<dbReference type="InterPro" id="IPR017441">
    <property type="entry name" value="Protein_kinase_ATP_BS"/>
</dbReference>
<evidence type="ECO:0000313" key="7">
    <source>
        <dbReference type="Proteomes" id="UP000023152"/>
    </source>
</evidence>
<feature type="compositionally biased region" description="Polar residues" evidence="4">
    <location>
        <begin position="42"/>
        <end position="57"/>
    </location>
</feature>
<dbReference type="PROSITE" id="PS50011">
    <property type="entry name" value="PROTEIN_KINASE_DOM"/>
    <property type="match status" value="1"/>
</dbReference>
<evidence type="ECO:0000256" key="4">
    <source>
        <dbReference type="SAM" id="MobiDB-lite"/>
    </source>
</evidence>
<gene>
    <name evidence="6" type="ORF">RFI_16444</name>
</gene>
<keyword evidence="7" id="KW-1185">Reference proteome</keyword>
<feature type="region of interest" description="Disordered" evidence="4">
    <location>
        <begin position="25"/>
        <end position="189"/>
    </location>
</feature>
<dbReference type="FunFam" id="1.10.510.10:FF:000439">
    <property type="entry name" value="Mitogen-activated protein kinase"/>
    <property type="match status" value="1"/>
</dbReference>
<sequence length="529" mass="60773">TKKKKKKNILFLKKNKEKLQKRLKEMENGQYDKEQIAKGEAGSSSPTLPVPNGNNVSGEDKRNGSDSNGCFPEKTARINDKQNEEYSGAIREFSSNINGKGKDRHRKTERESVKTWKTTIDCSKSDLKIMSQSPKENGSKKPKEKDKEKDQDQDQDLDKESESNKQRQPLSQEIEINGEAESKSPHRRRKYCAQVKNEKFWLWEFYKPTGKVLGEGAYATVIEAKDTRTNKVVAIKKNKNVFAEICDAKRVLREIRLLMHFDHDDIIRLLDVIPPAYEEIGTFTDVLSDHGKKKGGYLVIPKMEMTLKEVIKSKQPLTNDHYLFFIYQILRGLKYIHSAGVVHRDLKPENILVNGSNCNVKISDFGLARGVHDGEKMTEYVVTRWYRAPEVMVSAQKYDAQVDVWSVGCIFAELILRSELFPGSNRYVLYFINEINKQDLEMLLIIFAVLGTPQLDDLDWIDNKEALAWVQKLEPILPKDLGFVFRKATSEAQDLIKRMLILNPRKRITVVDALAHPYCAKLHNPEKEV</sequence>
<evidence type="ECO:0000256" key="3">
    <source>
        <dbReference type="PROSITE-ProRule" id="PRU10141"/>
    </source>
</evidence>
<reference evidence="6 7" key="1">
    <citation type="journal article" date="2013" name="Curr. Biol.">
        <title>The Genome of the Foraminiferan Reticulomyxa filosa.</title>
        <authorList>
            <person name="Glockner G."/>
            <person name="Hulsmann N."/>
            <person name="Schleicher M."/>
            <person name="Noegel A.A."/>
            <person name="Eichinger L."/>
            <person name="Gallinger C."/>
            <person name="Pawlowski J."/>
            <person name="Sierra R."/>
            <person name="Euteneuer U."/>
            <person name="Pillet L."/>
            <person name="Moustafa A."/>
            <person name="Platzer M."/>
            <person name="Groth M."/>
            <person name="Szafranski K."/>
            <person name="Schliwa M."/>
        </authorList>
    </citation>
    <scope>NUCLEOTIDE SEQUENCE [LARGE SCALE GENOMIC DNA]</scope>
</reference>
<dbReference type="Gene3D" id="1.10.510.10">
    <property type="entry name" value="Transferase(Phosphotransferase) domain 1"/>
    <property type="match status" value="1"/>
</dbReference>
<accession>X6N4S9</accession>
<name>X6N4S9_RETFI</name>
<dbReference type="PANTHER" id="PTHR24055">
    <property type="entry name" value="MITOGEN-ACTIVATED PROTEIN KINASE"/>
    <property type="match status" value="1"/>
</dbReference>
<feature type="domain" description="Protein kinase" evidence="5">
    <location>
        <begin position="207"/>
        <end position="519"/>
    </location>
</feature>
<feature type="compositionally biased region" description="Basic and acidic residues" evidence="4">
    <location>
        <begin position="25"/>
        <end position="37"/>
    </location>
</feature>
<dbReference type="Proteomes" id="UP000023152">
    <property type="component" value="Unassembled WGS sequence"/>
</dbReference>
<evidence type="ECO:0000256" key="2">
    <source>
        <dbReference type="ARBA" id="ARBA00022840"/>
    </source>
</evidence>
<dbReference type="PROSITE" id="PS00107">
    <property type="entry name" value="PROTEIN_KINASE_ATP"/>
    <property type="match status" value="1"/>
</dbReference>
<evidence type="ECO:0000259" key="5">
    <source>
        <dbReference type="PROSITE" id="PS50011"/>
    </source>
</evidence>
<dbReference type="InterPro" id="IPR000719">
    <property type="entry name" value="Prot_kinase_dom"/>
</dbReference>
<feature type="compositionally biased region" description="Basic and acidic residues" evidence="4">
    <location>
        <begin position="74"/>
        <end position="84"/>
    </location>
</feature>
<dbReference type="EMBL" id="ASPP01012276">
    <property type="protein sequence ID" value="ETO20769.1"/>
    <property type="molecule type" value="Genomic_DNA"/>
</dbReference>
<feature type="non-terminal residue" evidence="6">
    <location>
        <position position="1"/>
    </location>
</feature>
<keyword evidence="6" id="KW-0418">Kinase</keyword>
<evidence type="ECO:0000256" key="1">
    <source>
        <dbReference type="ARBA" id="ARBA00022741"/>
    </source>
</evidence>
<keyword evidence="6" id="KW-0808">Transferase</keyword>
<evidence type="ECO:0000313" key="6">
    <source>
        <dbReference type="EMBL" id="ETO20769.1"/>
    </source>
</evidence>
<comment type="caution">
    <text evidence="6">The sequence shown here is derived from an EMBL/GenBank/DDBJ whole genome shotgun (WGS) entry which is preliminary data.</text>
</comment>
<dbReference type="GO" id="GO:0005524">
    <property type="term" value="F:ATP binding"/>
    <property type="evidence" value="ECO:0007669"/>
    <property type="project" value="UniProtKB-UniRule"/>
</dbReference>